<evidence type="ECO:0000313" key="2">
    <source>
        <dbReference type="EMBL" id="GAA0310474.1"/>
    </source>
</evidence>
<comment type="caution">
    <text evidence="2">The sequence shown here is derived from an EMBL/GenBank/DDBJ whole genome shotgun (WGS) entry which is preliminary data.</text>
</comment>
<keyword evidence="3" id="KW-1185">Reference proteome</keyword>
<accession>A0AAV3SB23</accession>
<name>A0AAV3SB23_9EURY</name>
<reference evidence="2 3" key="1">
    <citation type="journal article" date="2019" name="Int. J. Syst. Evol. Microbiol.">
        <title>The Global Catalogue of Microorganisms (GCM) 10K type strain sequencing project: providing services to taxonomists for standard genome sequencing and annotation.</title>
        <authorList>
            <consortium name="The Broad Institute Genomics Platform"/>
            <consortium name="The Broad Institute Genome Sequencing Center for Infectious Disease"/>
            <person name="Wu L."/>
            <person name="Ma J."/>
        </authorList>
    </citation>
    <scope>NUCLEOTIDE SEQUENCE [LARGE SCALE GENOMIC DNA]</scope>
    <source>
        <strain evidence="2 3">JCM 16330</strain>
    </source>
</reference>
<gene>
    <name evidence="2" type="ORF">GCM10009066_24740</name>
</gene>
<dbReference type="Proteomes" id="UP001500837">
    <property type="component" value="Unassembled WGS sequence"/>
</dbReference>
<organism evidence="2 3">
    <name type="scientific">Halarchaeum salinum</name>
    <dbReference type="NCBI Taxonomy" id="489912"/>
    <lineage>
        <taxon>Archaea</taxon>
        <taxon>Methanobacteriati</taxon>
        <taxon>Methanobacteriota</taxon>
        <taxon>Stenosarchaea group</taxon>
        <taxon>Halobacteria</taxon>
        <taxon>Halobacteriales</taxon>
        <taxon>Halobacteriaceae</taxon>
    </lineage>
</organism>
<proteinExistence type="predicted"/>
<evidence type="ECO:0000313" key="3">
    <source>
        <dbReference type="Proteomes" id="UP001500837"/>
    </source>
</evidence>
<protein>
    <submittedName>
        <fullName evidence="2">Uncharacterized protein</fullName>
    </submittedName>
</protein>
<dbReference type="AlphaFoldDB" id="A0AAV3SB23"/>
<feature type="region of interest" description="Disordered" evidence="1">
    <location>
        <begin position="1"/>
        <end position="36"/>
    </location>
</feature>
<dbReference type="EMBL" id="BAAABL010000081">
    <property type="protein sequence ID" value="GAA0310474.1"/>
    <property type="molecule type" value="Genomic_DNA"/>
</dbReference>
<sequence length="69" mass="7604">MNAFGRVPADSGTYNRVHQSSEQRFDARVSTPGDGGRDINQWVFVTSALATHGVSVPHVEMPYYQPLTP</sequence>
<evidence type="ECO:0000256" key="1">
    <source>
        <dbReference type="SAM" id="MobiDB-lite"/>
    </source>
</evidence>